<comment type="caution">
    <text evidence="1">The sequence shown here is derived from an EMBL/GenBank/DDBJ whole genome shotgun (WGS) entry which is preliminary data.</text>
</comment>
<sequence>MVIYRVRVSIEHSISRSEKPRRRSSGWCHCSLFSIVVVDVGDRYGSPNPAVVHLGWGGYRPALI</sequence>
<protein>
    <submittedName>
        <fullName evidence="1">Uncharacterized protein</fullName>
    </submittedName>
</protein>
<dbReference type="Gramene" id="KVI07783">
    <property type="protein sequence ID" value="KVI07783"/>
    <property type="gene ID" value="Ccrd_013857"/>
</dbReference>
<proteinExistence type="predicted"/>
<name>A0A118K4N1_CYNCS</name>
<evidence type="ECO:0000313" key="2">
    <source>
        <dbReference type="Proteomes" id="UP000243975"/>
    </source>
</evidence>
<evidence type="ECO:0000313" key="1">
    <source>
        <dbReference type="EMBL" id="KVI07783.1"/>
    </source>
</evidence>
<dbReference type="Proteomes" id="UP000243975">
    <property type="component" value="Unassembled WGS sequence"/>
</dbReference>
<keyword evidence="2" id="KW-1185">Reference proteome</keyword>
<dbReference type="AlphaFoldDB" id="A0A118K4N1"/>
<gene>
    <name evidence="1" type="ORF">Ccrd_013857</name>
</gene>
<accession>A0A118K4N1</accession>
<reference evidence="1 2" key="1">
    <citation type="journal article" date="2016" name="Sci. Rep.">
        <title>The genome sequence of the outbreeding globe artichoke constructed de novo incorporating a phase-aware low-pass sequencing strategy of F1 progeny.</title>
        <authorList>
            <person name="Scaglione D."/>
            <person name="Reyes-Chin-Wo S."/>
            <person name="Acquadro A."/>
            <person name="Froenicke L."/>
            <person name="Portis E."/>
            <person name="Beitel C."/>
            <person name="Tirone M."/>
            <person name="Mauro R."/>
            <person name="Lo Monaco A."/>
            <person name="Mauromicale G."/>
            <person name="Faccioli P."/>
            <person name="Cattivelli L."/>
            <person name="Rieseberg L."/>
            <person name="Michelmore R."/>
            <person name="Lanteri S."/>
        </authorList>
    </citation>
    <scope>NUCLEOTIDE SEQUENCE [LARGE SCALE GENOMIC DNA]</scope>
    <source>
        <strain evidence="1">2C</strain>
    </source>
</reference>
<dbReference type="EMBL" id="LEKV01001488">
    <property type="protein sequence ID" value="KVI07783.1"/>
    <property type="molecule type" value="Genomic_DNA"/>
</dbReference>
<organism evidence="1 2">
    <name type="scientific">Cynara cardunculus var. scolymus</name>
    <name type="common">Globe artichoke</name>
    <name type="synonym">Cynara scolymus</name>
    <dbReference type="NCBI Taxonomy" id="59895"/>
    <lineage>
        <taxon>Eukaryota</taxon>
        <taxon>Viridiplantae</taxon>
        <taxon>Streptophyta</taxon>
        <taxon>Embryophyta</taxon>
        <taxon>Tracheophyta</taxon>
        <taxon>Spermatophyta</taxon>
        <taxon>Magnoliopsida</taxon>
        <taxon>eudicotyledons</taxon>
        <taxon>Gunneridae</taxon>
        <taxon>Pentapetalae</taxon>
        <taxon>asterids</taxon>
        <taxon>campanulids</taxon>
        <taxon>Asterales</taxon>
        <taxon>Asteraceae</taxon>
        <taxon>Carduoideae</taxon>
        <taxon>Cardueae</taxon>
        <taxon>Carduinae</taxon>
        <taxon>Cynara</taxon>
    </lineage>
</organism>